<accession>A0A4Z2GZ90</accession>
<evidence type="ECO:0000256" key="1">
    <source>
        <dbReference type="SAM" id="MobiDB-lite"/>
    </source>
</evidence>
<sequence length="65" mass="7199">MAGEEQLDSLFSLTTQLVENLAAEHLKQKSSGLRIDDPDSCGFAADKHRGAQSLTHLPTHPYKHR</sequence>
<dbReference type="Proteomes" id="UP000314294">
    <property type="component" value="Unassembled WGS sequence"/>
</dbReference>
<gene>
    <name evidence="2" type="ORF">EYF80_031366</name>
</gene>
<protein>
    <submittedName>
        <fullName evidence="2">Uncharacterized protein</fullName>
    </submittedName>
</protein>
<evidence type="ECO:0000313" key="3">
    <source>
        <dbReference type="Proteomes" id="UP000314294"/>
    </source>
</evidence>
<keyword evidence="3" id="KW-1185">Reference proteome</keyword>
<dbReference type="EMBL" id="SRLO01000379">
    <property type="protein sequence ID" value="TNN58415.1"/>
    <property type="molecule type" value="Genomic_DNA"/>
</dbReference>
<proteinExistence type="predicted"/>
<organism evidence="2 3">
    <name type="scientific">Liparis tanakae</name>
    <name type="common">Tanaka's snailfish</name>
    <dbReference type="NCBI Taxonomy" id="230148"/>
    <lineage>
        <taxon>Eukaryota</taxon>
        <taxon>Metazoa</taxon>
        <taxon>Chordata</taxon>
        <taxon>Craniata</taxon>
        <taxon>Vertebrata</taxon>
        <taxon>Euteleostomi</taxon>
        <taxon>Actinopterygii</taxon>
        <taxon>Neopterygii</taxon>
        <taxon>Teleostei</taxon>
        <taxon>Neoteleostei</taxon>
        <taxon>Acanthomorphata</taxon>
        <taxon>Eupercaria</taxon>
        <taxon>Perciformes</taxon>
        <taxon>Cottioidei</taxon>
        <taxon>Cottales</taxon>
        <taxon>Liparidae</taxon>
        <taxon>Liparis</taxon>
    </lineage>
</organism>
<comment type="caution">
    <text evidence="2">The sequence shown here is derived from an EMBL/GenBank/DDBJ whole genome shotgun (WGS) entry which is preliminary data.</text>
</comment>
<feature type="region of interest" description="Disordered" evidence="1">
    <location>
        <begin position="39"/>
        <end position="65"/>
    </location>
</feature>
<evidence type="ECO:0000313" key="2">
    <source>
        <dbReference type="EMBL" id="TNN58415.1"/>
    </source>
</evidence>
<reference evidence="2 3" key="1">
    <citation type="submission" date="2019-03" db="EMBL/GenBank/DDBJ databases">
        <title>First draft genome of Liparis tanakae, snailfish: a comprehensive survey of snailfish specific genes.</title>
        <authorList>
            <person name="Kim W."/>
            <person name="Song I."/>
            <person name="Jeong J.-H."/>
            <person name="Kim D."/>
            <person name="Kim S."/>
            <person name="Ryu S."/>
            <person name="Song J.Y."/>
            <person name="Lee S.K."/>
        </authorList>
    </citation>
    <scope>NUCLEOTIDE SEQUENCE [LARGE SCALE GENOMIC DNA]</scope>
    <source>
        <tissue evidence="2">Muscle</tissue>
    </source>
</reference>
<dbReference type="AlphaFoldDB" id="A0A4Z2GZ90"/>
<name>A0A4Z2GZ90_9TELE</name>